<gene>
    <name evidence="2" type="ORF">GKIL_1452</name>
</gene>
<accession>U5QFP3</accession>
<dbReference type="PATRIC" id="fig|1183438.3.peg.1428"/>
<evidence type="ECO:0000256" key="1">
    <source>
        <dbReference type="SAM" id="Phobius"/>
    </source>
</evidence>
<keyword evidence="1" id="KW-0472">Membrane</keyword>
<dbReference type="eggNOG" id="COG5478">
    <property type="taxonomic scope" value="Bacteria"/>
</dbReference>
<dbReference type="AlphaFoldDB" id="U5QFP3"/>
<dbReference type="EMBL" id="CP003587">
    <property type="protein sequence ID" value="AGY57698.1"/>
    <property type="molecule type" value="Genomic_DNA"/>
</dbReference>
<dbReference type="GO" id="GO:0055085">
    <property type="term" value="P:transmembrane transport"/>
    <property type="evidence" value="ECO:0007669"/>
    <property type="project" value="InterPro"/>
</dbReference>
<feature type="transmembrane region" description="Helical" evidence="1">
    <location>
        <begin position="56"/>
        <end position="73"/>
    </location>
</feature>
<feature type="transmembrane region" description="Helical" evidence="1">
    <location>
        <begin position="20"/>
        <end position="44"/>
    </location>
</feature>
<keyword evidence="1" id="KW-1133">Transmembrane helix</keyword>
<protein>
    <recommendedName>
        <fullName evidence="4">Small integral membrane protein</fullName>
    </recommendedName>
</protein>
<dbReference type="Pfam" id="PF04120">
    <property type="entry name" value="Iron_permease"/>
    <property type="match status" value="1"/>
</dbReference>
<evidence type="ECO:0000313" key="3">
    <source>
        <dbReference type="Proteomes" id="UP000017396"/>
    </source>
</evidence>
<name>U5QFP3_GLOK1</name>
<dbReference type="KEGG" id="glj:GKIL_1452"/>
<reference evidence="2 3" key="1">
    <citation type="journal article" date="2013" name="PLoS ONE">
        <title>Cultivation and Complete Genome Sequencing of Gloeobacter kilaueensis sp. nov., from a Lava Cave in Kilauea Caldera, Hawai'i.</title>
        <authorList>
            <person name="Saw J.H."/>
            <person name="Schatz M."/>
            <person name="Brown M.V."/>
            <person name="Kunkel D.D."/>
            <person name="Foster J.S."/>
            <person name="Shick H."/>
            <person name="Christensen S."/>
            <person name="Hou S."/>
            <person name="Wan X."/>
            <person name="Donachie S.P."/>
        </authorList>
    </citation>
    <scope>NUCLEOTIDE SEQUENCE [LARGE SCALE GENOMIC DNA]</scope>
    <source>
        <strain evidence="3">JS</strain>
    </source>
</reference>
<evidence type="ECO:0000313" key="2">
    <source>
        <dbReference type="EMBL" id="AGY57698.1"/>
    </source>
</evidence>
<proteinExistence type="predicted"/>
<dbReference type="OrthoDB" id="119761at2"/>
<sequence>MNETGTTHSLSAKFQQFSAFASQILGTSWSFLIACLLIVVWAISGPFFHFSDTWQLIINTSTTVITFLMVFIIQNTQNRDTRAINLKLNEIIRSIEKAHNELIDIEKADDADLERLSKAYERLNSFIKEPKKNNNIS</sequence>
<dbReference type="Proteomes" id="UP000017396">
    <property type="component" value="Chromosome"/>
</dbReference>
<evidence type="ECO:0008006" key="4">
    <source>
        <dbReference type="Google" id="ProtNLM"/>
    </source>
</evidence>
<dbReference type="HOGENOM" id="CLU_072266_2_2_3"/>
<keyword evidence="3" id="KW-1185">Reference proteome</keyword>
<organism evidence="2 3">
    <name type="scientific">Gloeobacter kilaueensis (strain ATCC BAA-2537 / CCAP 1431/1 / ULC 316 / JS1)</name>
    <dbReference type="NCBI Taxonomy" id="1183438"/>
    <lineage>
        <taxon>Bacteria</taxon>
        <taxon>Bacillati</taxon>
        <taxon>Cyanobacteriota</taxon>
        <taxon>Cyanophyceae</taxon>
        <taxon>Gloeobacterales</taxon>
        <taxon>Gloeobacteraceae</taxon>
        <taxon>Gloeobacter</taxon>
    </lineage>
</organism>
<dbReference type="InterPro" id="IPR007251">
    <property type="entry name" value="Iron_permease_Fet4"/>
</dbReference>
<dbReference type="STRING" id="1183438.GKIL_1452"/>
<dbReference type="RefSeq" id="WP_023172800.1">
    <property type="nucleotide sequence ID" value="NC_022600.1"/>
</dbReference>
<keyword evidence="1" id="KW-0812">Transmembrane</keyword>